<dbReference type="OrthoDB" id="1932701at2"/>
<keyword evidence="1" id="KW-0472">Membrane</keyword>
<dbReference type="EMBL" id="PVXP01000011">
    <property type="protein sequence ID" value="PRR85839.1"/>
    <property type="molecule type" value="Genomic_DNA"/>
</dbReference>
<keyword evidence="4" id="KW-1185">Reference proteome</keyword>
<keyword evidence="1" id="KW-0812">Transmembrane</keyword>
<dbReference type="Proteomes" id="UP000237798">
    <property type="component" value="Unassembled WGS sequence"/>
</dbReference>
<organism evidence="3 4">
    <name type="scientific">Clostridium luticellarii</name>
    <dbReference type="NCBI Taxonomy" id="1691940"/>
    <lineage>
        <taxon>Bacteria</taxon>
        <taxon>Bacillati</taxon>
        <taxon>Bacillota</taxon>
        <taxon>Clostridia</taxon>
        <taxon>Eubacteriales</taxon>
        <taxon>Clostridiaceae</taxon>
        <taxon>Clostridium</taxon>
    </lineage>
</organism>
<feature type="transmembrane region" description="Helical" evidence="1">
    <location>
        <begin position="215"/>
        <end position="240"/>
    </location>
</feature>
<dbReference type="AlphaFoldDB" id="A0A2T0BPN7"/>
<sequence>MDRIERNHILKIFYNMAKLIKEFIGIIVAVGFLINKIGLIGSILIGIALFILIILYEFLLWRKNFFIVGENSIYHQEGVFNIKKVEIPFERINTIDISQRLAERIFKASTIKIDTGETSNKGSELKFTLKKTRAEELRDILLNRKTGGDAEENEKFYTIKPRELIIYSLISNSVLKGIGILFVVQQFFDQYLKDFIHIDTSFYIDKLQKEDIYHAIYTVSFIVLGLIVISIFLAIAYVFLKYYDFKMWSDRNKIYVKYGAISRKNYSFDRKKIKGIHIKQTVLMQFLGFFTMEIESIGYGDEEGEKAILYPMCSSLLKDEIIKNLLGEFEYRGNIAKPNRTAGFRFFYKKVIFWAVTALVCFFIKPEFVIFTLILLLFLLIMGYLEFKNTAFGIDGSLIYMCCKGFNKTQSILKMSAVQSLTLSRTYFQHKKGFCDYSIILYSSNLGKVLTVKNLKDDIVGESFK</sequence>
<evidence type="ECO:0000259" key="2">
    <source>
        <dbReference type="Pfam" id="PF03703"/>
    </source>
</evidence>
<reference evidence="3 4" key="1">
    <citation type="submission" date="2018-03" db="EMBL/GenBank/DDBJ databases">
        <title>Genome sequence of Clostridium luticellarii DSM 29923.</title>
        <authorList>
            <person name="Poehlein A."/>
            <person name="Daniel R."/>
        </authorList>
    </citation>
    <scope>NUCLEOTIDE SEQUENCE [LARGE SCALE GENOMIC DNA]</scope>
    <source>
        <strain evidence="3 4">DSM 29923</strain>
    </source>
</reference>
<dbReference type="RefSeq" id="WP_106008644.1">
    <property type="nucleotide sequence ID" value="NZ_PVXP01000011.1"/>
</dbReference>
<evidence type="ECO:0000313" key="4">
    <source>
        <dbReference type="Proteomes" id="UP000237798"/>
    </source>
</evidence>
<feature type="transmembrane region" description="Helical" evidence="1">
    <location>
        <begin position="40"/>
        <end position="61"/>
    </location>
</feature>
<evidence type="ECO:0000313" key="3">
    <source>
        <dbReference type="EMBL" id="PRR85839.1"/>
    </source>
</evidence>
<feature type="transmembrane region" description="Helical" evidence="1">
    <location>
        <begin position="370"/>
        <end position="387"/>
    </location>
</feature>
<comment type="caution">
    <text evidence="3">The sequence shown here is derived from an EMBL/GenBank/DDBJ whole genome shotgun (WGS) entry which is preliminary data.</text>
</comment>
<dbReference type="PANTHER" id="PTHR34473">
    <property type="entry name" value="UPF0699 TRANSMEMBRANE PROTEIN YDBS"/>
    <property type="match status" value="1"/>
</dbReference>
<dbReference type="Pfam" id="PF03703">
    <property type="entry name" value="bPH_2"/>
    <property type="match status" value="2"/>
</dbReference>
<accession>A0A2T0BPN7</accession>
<feature type="transmembrane region" description="Helical" evidence="1">
    <location>
        <begin position="164"/>
        <end position="184"/>
    </location>
</feature>
<feature type="transmembrane region" description="Helical" evidence="1">
    <location>
        <begin position="347"/>
        <end position="364"/>
    </location>
</feature>
<proteinExistence type="predicted"/>
<dbReference type="InterPro" id="IPR005182">
    <property type="entry name" value="YdbS-like_PH"/>
</dbReference>
<dbReference type="PANTHER" id="PTHR34473:SF2">
    <property type="entry name" value="UPF0699 TRANSMEMBRANE PROTEIN YDBT"/>
    <property type="match status" value="1"/>
</dbReference>
<evidence type="ECO:0000256" key="1">
    <source>
        <dbReference type="SAM" id="Phobius"/>
    </source>
</evidence>
<protein>
    <submittedName>
        <fullName evidence="3">Bacterial membrane flanked domain protein</fullName>
    </submittedName>
</protein>
<keyword evidence="1" id="KW-1133">Transmembrane helix</keyword>
<feature type="transmembrane region" description="Helical" evidence="1">
    <location>
        <begin position="12"/>
        <end position="34"/>
    </location>
</feature>
<feature type="domain" description="YdbS-like PH" evidence="2">
    <location>
        <begin position="61"/>
        <end position="140"/>
    </location>
</feature>
<name>A0A2T0BPN7_9CLOT</name>
<dbReference type="InterPro" id="IPR014529">
    <property type="entry name" value="UCP026631"/>
</dbReference>
<dbReference type="PIRSF" id="PIRSF026631">
    <property type="entry name" value="UCP026631"/>
    <property type="match status" value="1"/>
</dbReference>
<gene>
    <name evidence="3" type="ORF">CLLU_11810</name>
</gene>
<feature type="domain" description="YdbS-like PH" evidence="2">
    <location>
        <begin position="242"/>
        <end position="308"/>
    </location>
</feature>